<dbReference type="EMBL" id="JAYMGO010000003">
    <property type="protein sequence ID" value="KAL1277280.1"/>
    <property type="molecule type" value="Genomic_DNA"/>
</dbReference>
<feature type="compositionally biased region" description="Acidic residues" evidence="1">
    <location>
        <begin position="85"/>
        <end position="96"/>
    </location>
</feature>
<organism evidence="2 3">
    <name type="scientific">Cirrhinus molitorella</name>
    <name type="common">mud carp</name>
    <dbReference type="NCBI Taxonomy" id="172907"/>
    <lineage>
        <taxon>Eukaryota</taxon>
        <taxon>Metazoa</taxon>
        <taxon>Chordata</taxon>
        <taxon>Craniata</taxon>
        <taxon>Vertebrata</taxon>
        <taxon>Euteleostomi</taxon>
        <taxon>Actinopterygii</taxon>
        <taxon>Neopterygii</taxon>
        <taxon>Teleostei</taxon>
        <taxon>Ostariophysi</taxon>
        <taxon>Cypriniformes</taxon>
        <taxon>Cyprinidae</taxon>
        <taxon>Labeoninae</taxon>
        <taxon>Labeonini</taxon>
        <taxon>Cirrhinus</taxon>
    </lineage>
</organism>
<dbReference type="Proteomes" id="UP001558613">
    <property type="component" value="Unassembled WGS sequence"/>
</dbReference>
<evidence type="ECO:0000256" key="1">
    <source>
        <dbReference type="SAM" id="MobiDB-lite"/>
    </source>
</evidence>
<gene>
    <name evidence="2" type="ORF">QQF64_023953</name>
</gene>
<keyword evidence="3" id="KW-1185">Reference proteome</keyword>
<sequence length="153" mass="17028">MVKQIQLNKSPLTTTLAQQKSNVAMLTAQELAKLQKLEELLEPCRNNKGELQTENGSGEKSDLQTENGISEQDSSESETCSEYVPSDEESTADELDSERKSECLGFFMKKDLWKHSKTCRAETVVQRKKGERVHSTAACLLPLVSETTAGELF</sequence>
<proteinExistence type="predicted"/>
<evidence type="ECO:0000313" key="3">
    <source>
        <dbReference type="Proteomes" id="UP001558613"/>
    </source>
</evidence>
<evidence type="ECO:0000313" key="2">
    <source>
        <dbReference type="EMBL" id="KAL1277280.1"/>
    </source>
</evidence>
<accession>A0ABR3NK16</accession>
<comment type="caution">
    <text evidence="2">The sequence shown here is derived from an EMBL/GenBank/DDBJ whole genome shotgun (WGS) entry which is preliminary data.</text>
</comment>
<reference evidence="2 3" key="1">
    <citation type="submission" date="2023-09" db="EMBL/GenBank/DDBJ databases">
        <authorList>
            <person name="Wang M."/>
        </authorList>
    </citation>
    <scope>NUCLEOTIDE SEQUENCE [LARGE SCALE GENOMIC DNA]</scope>
    <source>
        <strain evidence="2">GT-2023</strain>
        <tissue evidence="2">Liver</tissue>
    </source>
</reference>
<feature type="region of interest" description="Disordered" evidence="1">
    <location>
        <begin position="45"/>
        <end position="98"/>
    </location>
</feature>
<feature type="compositionally biased region" description="Polar residues" evidence="1">
    <location>
        <begin position="64"/>
        <end position="80"/>
    </location>
</feature>
<name>A0ABR3NK16_9TELE</name>
<protein>
    <submittedName>
        <fullName evidence="2">Uncharacterized protein</fullName>
    </submittedName>
</protein>